<accession>A0ABU3DKE0</accession>
<evidence type="ECO:0000259" key="1">
    <source>
        <dbReference type="Pfam" id="PF20057"/>
    </source>
</evidence>
<gene>
    <name evidence="2" type="ORF">RM543_15015</name>
</gene>
<dbReference type="InterPro" id="IPR045599">
    <property type="entry name" value="DUF6456"/>
</dbReference>
<reference evidence="2 3" key="1">
    <citation type="submission" date="2023-09" db="EMBL/GenBank/DDBJ databases">
        <authorList>
            <person name="Rey-Velasco X."/>
        </authorList>
    </citation>
    <scope>NUCLEOTIDE SEQUENCE [LARGE SCALE GENOMIC DNA]</scope>
    <source>
        <strain evidence="2 3">F158</strain>
    </source>
</reference>
<protein>
    <submittedName>
        <fullName evidence="2">DUF6456 domain-containing protein</fullName>
    </submittedName>
</protein>
<feature type="domain" description="DUF6456" evidence="1">
    <location>
        <begin position="240"/>
        <end position="375"/>
    </location>
</feature>
<dbReference type="RefSeq" id="WP_311693045.1">
    <property type="nucleotide sequence ID" value="NZ_JAVRHL010000003.1"/>
</dbReference>
<evidence type="ECO:0000313" key="3">
    <source>
        <dbReference type="Proteomes" id="UP001265259"/>
    </source>
</evidence>
<dbReference type="Pfam" id="PF13384">
    <property type="entry name" value="HTH_23"/>
    <property type="match status" value="1"/>
</dbReference>
<dbReference type="EMBL" id="JAVRHL010000003">
    <property type="protein sequence ID" value="MDT0683999.1"/>
    <property type="molecule type" value="Genomic_DNA"/>
</dbReference>
<keyword evidence="3" id="KW-1185">Reference proteome</keyword>
<proteinExistence type="predicted"/>
<sequence>MRCNDEICSALPSPAWVPPAACEYLAHTEMGLPIRALARQLGCHPSTVMRRIRRYELRRDDPLVDEALTYLGALCCAPVTAVSRAETGNETDEPVGRRNMTILFKPEAELCDEVTLQKEGCRILRRLTETGAILVIAVGMEKAAVLRQASDGQTTRIATLDRSVAQAFALKDWISVVQDGKVTTYRITHAGRSALKRMLAGAERARTGLAEAQTPFAAQHGDWSETDIEDEDSPGKRRRVRYNMAESPVVALSRRRDKDGTPFLAPDLVAAAERLREDFELAQMGPRVTQNWERFLTAGVRGGPGHAQQANGPQGARERVALALRDLGPGLGDMVLRCCCFLEGLEATEKRMNWSARSGKIVLRIALMRLARHYEDTYGKGGALIG</sequence>
<evidence type="ECO:0000313" key="2">
    <source>
        <dbReference type="EMBL" id="MDT0683999.1"/>
    </source>
</evidence>
<comment type="caution">
    <text evidence="2">The sequence shown here is derived from an EMBL/GenBank/DDBJ whole genome shotgun (WGS) entry which is preliminary data.</text>
</comment>
<dbReference type="Pfam" id="PF20057">
    <property type="entry name" value="DUF6456"/>
    <property type="match status" value="1"/>
</dbReference>
<name>A0ABU3DKE0_9RHOB</name>
<dbReference type="Proteomes" id="UP001265259">
    <property type="component" value="Unassembled WGS sequence"/>
</dbReference>
<organism evidence="2 3">
    <name type="scientific">Tropicimonas omnivorans</name>
    <dbReference type="NCBI Taxonomy" id="3075590"/>
    <lineage>
        <taxon>Bacteria</taxon>
        <taxon>Pseudomonadati</taxon>
        <taxon>Pseudomonadota</taxon>
        <taxon>Alphaproteobacteria</taxon>
        <taxon>Rhodobacterales</taxon>
        <taxon>Roseobacteraceae</taxon>
        <taxon>Tropicimonas</taxon>
    </lineage>
</organism>